<proteinExistence type="predicted"/>
<dbReference type="SMART" id="SM00256">
    <property type="entry name" value="FBOX"/>
    <property type="match status" value="1"/>
</dbReference>
<keyword evidence="4" id="KW-1185">Reference proteome</keyword>
<name>A0AAE1VH17_9SOLA</name>
<evidence type="ECO:0000256" key="1">
    <source>
        <dbReference type="SAM" id="Phobius"/>
    </source>
</evidence>
<keyword evidence="1" id="KW-0472">Membrane</keyword>
<dbReference type="AlphaFoldDB" id="A0AAE1VH17"/>
<evidence type="ECO:0000259" key="2">
    <source>
        <dbReference type="PROSITE" id="PS50181"/>
    </source>
</evidence>
<comment type="caution">
    <text evidence="3">The sequence shown here is derived from an EMBL/GenBank/DDBJ whole genome shotgun (WGS) entry which is preliminary data.</text>
</comment>
<dbReference type="Pfam" id="PF00646">
    <property type="entry name" value="F-box"/>
    <property type="match status" value="1"/>
</dbReference>
<sequence length="262" mass="30493">MNEVSIMDLPRVIMVEILSRLPIEPIFRCKTVCKCWYNSLTSDPLFVKLYHIISPNFPCILLLLHDSVSLLLELKADYDYHSIPRNKPIMLSITFHLPRLSDLLYDDNDDDPFGLCFVKKNLTLIGLCNGFICLLNGMRHEEDHSICISNPLLGEYFKLKLPQLEKRVCHIVYRFCFSEGSVQYKVLRLITRKFCGRPDLSELEIYTLEELMIISGEMWAKLQVLYGENLAMLMSMVLFIRWMVKIFKKVSAFTPLISGQKK</sequence>
<dbReference type="InterPro" id="IPR001810">
    <property type="entry name" value="F-box_dom"/>
</dbReference>
<gene>
    <name evidence="3" type="ORF">RND71_012529</name>
</gene>
<dbReference type="PANTHER" id="PTHR31672">
    <property type="entry name" value="BNACNNG10540D PROTEIN"/>
    <property type="match status" value="1"/>
</dbReference>
<protein>
    <recommendedName>
        <fullName evidence="2">F-box domain-containing protein</fullName>
    </recommendedName>
</protein>
<dbReference type="PROSITE" id="PS50181">
    <property type="entry name" value="FBOX"/>
    <property type="match status" value="1"/>
</dbReference>
<dbReference type="Gene3D" id="1.20.1280.50">
    <property type="match status" value="1"/>
</dbReference>
<dbReference type="Proteomes" id="UP001291623">
    <property type="component" value="Unassembled WGS sequence"/>
</dbReference>
<dbReference type="EMBL" id="JAVYJV010000006">
    <property type="protein sequence ID" value="KAK4368737.1"/>
    <property type="molecule type" value="Genomic_DNA"/>
</dbReference>
<dbReference type="InterPro" id="IPR036047">
    <property type="entry name" value="F-box-like_dom_sf"/>
</dbReference>
<evidence type="ECO:0000313" key="3">
    <source>
        <dbReference type="EMBL" id="KAK4368737.1"/>
    </source>
</evidence>
<feature type="domain" description="F-box" evidence="2">
    <location>
        <begin position="3"/>
        <end position="49"/>
    </location>
</feature>
<dbReference type="PANTHER" id="PTHR31672:SF13">
    <property type="entry name" value="F-BOX PROTEIN CPR30-LIKE"/>
    <property type="match status" value="1"/>
</dbReference>
<keyword evidence="1" id="KW-1133">Transmembrane helix</keyword>
<reference evidence="3" key="1">
    <citation type="submission" date="2023-12" db="EMBL/GenBank/DDBJ databases">
        <title>Genome assembly of Anisodus tanguticus.</title>
        <authorList>
            <person name="Wang Y.-J."/>
        </authorList>
    </citation>
    <scope>NUCLEOTIDE SEQUENCE</scope>
    <source>
        <strain evidence="3">KB-2021</strain>
        <tissue evidence="3">Leaf</tissue>
    </source>
</reference>
<organism evidence="3 4">
    <name type="scientific">Anisodus tanguticus</name>
    <dbReference type="NCBI Taxonomy" id="243964"/>
    <lineage>
        <taxon>Eukaryota</taxon>
        <taxon>Viridiplantae</taxon>
        <taxon>Streptophyta</taxon>
        <taxon>Embryophyta</taxon>
        <taxon>Tracheophyta</taxon>
        <taxon>Spermatophyta</taxon>
        <taxon>Magnoliopsida</taxon>
        <taxon>eudicotyledons</taxon>
        <taxon>Gunneridae</taxon>
        <taxon>Pentapetalae</taxon>
        <taxon>asterids</taxon>
        <taxon>lamiids</taxon>
        <taxon>Solanales</taxon>
        <taxon>Solanaceae</taxon>
        <taxon>Solanoideae</taxon>
        <taxon>Hyoscyameae</taxon>
        <taxon>Anisodus</taxon>
    </lineage>
</organism>
<accession>A0AAE1VH17</accession>
<dbReference type="InterPro" id="IPR050796">
    <property type="entry name" value="SCF_F-box_component"/>
</dbReference>
<dbReference type="SUPFAM" id="SSF81383">
    <property type="entry name" value="F-box domain"/>
    <property type="match status" value="1"/>
</dbReference>
<keyword evidence="1" id="KW-0812">Transmembrane</keyword>
<feature type="transmembrane region" description="Helical" evidence="1">
    <location>
        <begin position="224"/>
        <end position="244"/>
    </location>
</feature>
<evidence type="ECO:0000313" key="4">
    <source>
        <dbReference type="Proteomes" id="UP001291623"/>
    </source>
</evidence>